<dbReference type="Gene3D" id="3.40.50.300">
    <property type="entry name" value="P-loop containing nucleotide triphosphate hydrolases"/>
    <property type="match status" value="1"/>
</dbReference>
<evidence type="ECO:0000313" key="2">
    <source>
        <dbReference type="EMBL" id="GEN36476.1"/>
    </source>
</evidence>
<organism evidence="2 3">
    <name type="scientific">Aneurinibacillus danicus</name>
    <dbReference type="NCBI Taxonomy" id="267746"/>
    <lineage>
        <taxon>Bacteria</taxon>
        <taxon>Bacillati</taxon>
        <taxon>Bacillota</taxon>
        <taxon>Bacilli</taxon>
        <taxon>Bacillales</taxon>
        <taxon>Paenibacillaceae</taxon>
        <taxon>Aneurinibacillus group</taxon>
        <taxon>Aneurinibacillus</taxon>
    </lineage>
</organism>
<dbReference type="InterPro" id="IPR003959">
    <property type="entry name" value="ATPase_AAA_core"/>
</dbReference>
<gene>
    <name evidence="2" type="ORF">ADA01nite_39360</name>
</gene>
<name>A0A511VC45_9BACL</name>
<dbReference type="GO" id="GO:0005524">
    <property type="term" value="F:ATP binding"/>
    <property type="evidence" value="ECO:0007669"/>
    <property type="project" value="InterPro"/>
</dbReference>
<accession>A0A511VC45</accession>
<evidence type="ECO:0000313" key="3">
    <source>
        <dbReference type="Proteomes" id="UP000321157"/>
    </source>
</evidence>
<dbReference type="SUPFAM" id="SSF52540">
    <property type="entry name" value="P-loop containing nucleoside triphosphate hydrolases"/>
    <property type="match status" value="1"/>
</dbReference>
<reference evidence="2 3" key="1">
    <citation type="submission" date="2019-07" db="EMBL/GenBank/DDBJ databases">
        <title>Whole genome shotgun sequence of Aneurinibacillus danicus NBRC 102444.</title>
        <authorList>
            <person name="Hosoyama A."/>
            <person name="Uohara A."/>
            <person name="Ohji S."/>
            <person name="Ichikawa N."/>
        </authorList>
    </citation>
    <scope>NUCLEOTIDE SEQUENCE [LARGE SCALE GENOMIC DNA]</scope>
    <source>
        <strain evidence="2 3">NBRC 102444</strain>
    </source>
</reference>
<dbReference type="InterPro" id="IPR027417">
    <property type="entry name" value="P-loop_NTPase"/>
</dbReference>
<dbReference type="PANTHER" id="PTHR40396">
    <property type="entry name" value="ATPASE-LIKE PROTEIN"/>
    <property type="match status" value="1"/>
</dbReference>
<dbReference type="GO" id="GO:0016887">
    <property type="term" value="F:ATP hydrolysis activity"/>
    <property type="evidence" value="ECO:0007669"/>
    <property type="project" value="InterPro"/>
</dbReference>
<dbReference type="Pfam" id="PF13304">
    <property type="entry name" value="AAA_21"/>
    <property type="match status" value="1"/>
</dbReference>
<dbReference type="Proteomes" id="UP000321157">
    <property type="component" value="Unassembled WGS sequence"/>
</dbReference>
<evidence type="ECO:0000259" key="1">
    <source>
        <dbReference type="Pfam" id="PF13304"/>
    </source>
</evidence>
<dbReference type="EMBL" id="BJXX01000190">
    <property type="protein sequence ID" value="GEN36476.1"/>
    <property type="molecule type" value="Genomic_DNA"/>
</dbReference>
<comment type="caution">
    <text evidence="2">The sequence shown here is derived from an EMBL/GenBank/DDBJ whole genome shotgun (WGS) entry which is preliminary data.</text>
</comment>
<dbReference type="AlphaFoldDB" id="A0A511VC45"/>
<dbReference type="PANTHER" id="PTHR40396:SF1">
    <property type="entry name" value="ATPASE AAA-TYPE CORE DOMAIN-CONTAINING PROTEIN"/>
    <property type="match status" value="1"/>
</dbReference>
<proteinExistence type="predicted"/>
<protein>
    <recommendedName>
        <fullName evidence="1">ATPase AAA-type core domain-containing protein</fullName>
    </recommendedName>
</protein>
<keyword evidence="3" id="KW-1185">Reference proteome</keyword>
<sequence length="431" mass="48799">MLFLVYNKEYIDPTLIMKVINNMSFRLHFKNFKSLWDVDFEPGMVNVFIGANGSGKSALLEAIGVLSAAMAGSVDDASLQQRGVRLGTPSLYKSSFRNHKIPLTIQLGIDWENPYGDWKYNVHLSNPIDKPKPAWQYHAEKLHKGNKSIFGRSGNTKHKIENFPEVEVDSYKGLLNFLQGIHIENNPVYQVKDLYNTFSHYAIYTPNTSTLRGIQSDSSQREPVGLFGGRLSEAVEDLLNLDEEKFGNLELDELYELLDWVGDLSIGKPNREILSPSVPTTQKIIRFTDAYMNEKRNELTPYDASEGSLYVLFLLTLAMHASSSKMFAIDNFDQALNPRLARAVTKQFSQQVIESGKIAFITTHNPTTLDGLNLRDERIRLFSVNRNIKGHTQVTRITVTDELLEMGKQGYSLSRLWVMGRLGGVPNIWDV</sequence>
<feature type="domain" description="ATPase AAA-type core" evidence="1">
    <location>
        <begin position="45"/>
        <end position="370"/>
    </location>
</feature>